<dbReference type="Gene3D" id="3.30.710.10">
    <property type="entry name" value="Potassium Channel Kv1.1, Chain A"/>
    <property type="match status" value="1"/>
</dbReference>
<dbReference type="SUPFAM" id="SSF54695">
    <property type="entry name" value="POZ domain"/>
    <property type="match status" value="1"/>
</dbReference>
<comment type="caution">
    <text evidence="2">The sequence shown here is derived from an EMBL/GenBank/DDBJ whole genome shotgun (WGS) entry which is preliminary data.</text>
</comment>
<accession>A0A016U4C1</accession>
<dbReference type="AlphaFoldDB" id="A0A016U4C1"/>
<evidence type="ECO:0000313" key="2">
    <source>
        <dbReference type="EMBL" id="EYC09463.1"/>
    </source>
</evidence>
<organism evidence="2 3">
    <name type="scientific">Ancylostoma ceylanicum</name>
    <dbReference type="NCBI Taxonomy" id="53326"/>
    <lineage>
        <taxon>Eukaryota</taxon>
        <taxon>Metazoa</taxon>
        <taxon>Ecdysozoa</taxon>
        <taxon>Nematoda</taxon>
        <taxon>Chromadorea</taxon>
        <taxon>Rhabditida</taxon>
        <taxon>Rhabditina</taxon>
        <taxon>Rhabditomorpha</taxon>
        <taxon>Strongyloidea</taxon>
        <taxon>Ancylostomatidae</taxon>
        <taxon>Ancylostomatinae</taxon>
        <taxon>Ancylostoma</taxon>
    </lineage>
</organism>
<dbReference type="Pfam" id="PF02214">
    <property type="entry name" value="BTB_2"/>
    <property type="match status" value="1"/>
</dbReference>
<keyword evidence="3" id="KW-1185">Reference proteome</keyword>
<dbReference type="SMART" id="SM00225">
    <property type="entry name" value="BTB"/>
    <property type="match status" value="1"/>
</dbReference>
<sequence length="176" mass="20022">MEVEQFALKGRCCRGLPLVMLSRQPIAKLVHATPPVGGYRHLHFLRSCPALVLHFSRTMPDIVVLNVGGKKFSTTAETLRSTKAGDHTYFTNLDCSQGEIFIDRDPTVFKYILNYLREGRVIIPGDMFTRELIMEDAKFYGLKKFARMLEWAMGLQGYQVIDVKEPICPPHYLAQA</sequence>
<dbReference type="Proteomes" id="UP000024635">
    <property type="component" value="Unassembled WGS sequence"/>
</dbReference>
<name>A0A016U4C1_9BILA</name>
<gene>
    <name evidence="2" type="primary">Acey_s0060.g3132</name>
    <name evidence="2" type="ORF">Y032_0060g3132</name>
</gene>
<dbReference type="EMBL" id="JARK01001396">
    <property type="protein sequence ID" value="EYC09463.1"/>
    <property type="molecule type" value="Genomic_DNA"/>
</dbReference>
<dbReference type="PANTHER" id="PTHR11145:SF8">
    <property type="entry name" value="RE57120P"/>
    <property type="match status" value="1"/>
</dbReference>
<dbReference type="InterPro" id="IPR011333">
    <property type="entry name" value="SKP1/BTB/POZ_sf"/>
</dbReference>
<feature type="domain" description="BTB" evidence="1">
    <location>
        <begin position="61"/>
        <end position="157"/>
    </location>
</feature>
<evidence type="ECO:0000313" key="3">
    <source>
        <dbReference type="Proteomes" id="UP000024635"/>
    </source>
</evidence>
<evidence type="ECO:0000259" key="1">
    <source>
        <dbReference type="SMART" id="SM00225"/>
    </source>
</evidence>
<dbReference type="PANTHER" id="PTHR11145">
    <property type="entry name" value="BTB/POZ DOMAIN-CONTAINING ADAPTER FOR CUL3-MEDIATED RHOA DEGRADATION PROTEIN FAMILY MEMBER"/>
    <property type="match status" value="1"/>
</dbReference>
<protein>
    <recommendedName>
        <fullName evidence="1">BTB domain-containing protein</fullName>
    </recommendedName>
</protein>
<dbReference type="CDD" id="cd18316">
    <property type="entry name" value="BTB_POZ_KCTD-like"/>
    <property type="match status" value="1"/>
</dbReference>
<dbReference type="InterPro" id="IPR000210">
    <property type="entry name" value="BTB/POZ_dom"/>
</dbReference>
<proteinExistence type="predicted"/>
<reference evidence="3" key="1">
    <citation type="journal article" date="2015" name="Nat. Genet.">
        <title>The genome and transcriptome of the zoonotic hookworm Ancylostoma ceylanicum identify infection-specific gene families.</title>
        <authorList>
            <person name="Schwarz E.M."/>
            <person name="Hu Y."/>
            <person name="Antoshechkin I."/>
            <person name="Miller M.M."/>
            <person name="Sternberg P.W."/>
            <person name="Aroian R.V."/>
        </authorList>
    </citation>
    <scope>NUCLEOTIDE SEQUENCE</scope>
    <source>
        <strain evidence="3">HY135</strain>
    </source>
</reference>
<dbReference type="OrthoDB" id="2414723at2759"/>
<dbReference type="InterPro" id="IPR045068">
    <property type="entry name" value="BACURD1-3"/>
</dbReference>
<dbReference type="GO" id="GO:0051260">
    <property type="term" value="P:protein homooligomerization"/>
    <property type="evidence" value="ECO:0007669"/>
    <property type="project" value="InterPro"/>
</dbReference>
<dbReference type="InterPro" id="IPR003131">
    <property type="entry name" value="T1-type_BTB"/>
</dbReference>